<name>A0ABS9KG95_9BACT</name>
<gene>
    <name evidence="1" type="ORF">L6773_14820</name>
</gene>
<evidence type="ECO:0000313" key="1">
    <source>
        <dbReference type="EMBL" id="MCG2589851.1"/>
    </source>
</evidence>
<dbReference type="RefSeq" id="WP_237855209.1">
    <property type="nucleotide sequence ID" value="NZ_JAKLWS010000022.1"/>
</dbReference>
<organism evidence="1 2">
    <name type="scientific">Rhodohalobacter sulfatireducens</name>
    <dbReference type="NCBI Taxonomy" id="2911366"/>
    <lineage>
        <taxon>Bacteria</taxon>
        <taxon>Pseudomonadati</taxon>
        <taxon>Balneolota</taxon>
        <taxon>Balneolia</taxon>
        <taxon>Balneolales</taxon>
        <taxon>Balneolaceae</taxon>
        <taxon>Rhodohalobacter</taxon>
    </lineage>
</organism>
<protein>
    <recommendedName>
        <fullName evidence="3">ATP-grasp domain-containing protein</fullName>
    </recommendedName>
</protein>
<accession>A0ABS9KG95</accession>
<evidence type="ECO:0008006" key="3">
    <source>
        <dbReference type="Google" id="ProtNLM"/>
    </source>
</evidence>
<comment type="caution">
    <text evidence="1">The sequence shown here is derived from an EMBL/GenBank/DDBJ whole genome shotgun (WGS) entry which is preliminary data.</text>
</comment>
<evidence type="ECO:0000313" key="2">
    <source>
        <dbReference type="Proteomes" id="UP001165366"/>
    </source>
</evidence>
<dbReference type="EMBL" id="JAKLWS010000022">
    <property type="protein sequence ID" value="MCG2589851.1"/>
    <property type="molecule type" value="Genomic_DNA"/>
</dbReference>
<reference evidence="1" key="2">
    <citation type="submission" date="2024-05" db="EMBL/GenBank/DDBJ databases">
        <title>Rhodohalobacter halophilus gen. nov., sp. nov., a moderately halophilic member of the family Balneolaceae.</title>
        <authorList>
            <person name="Xia J."/>
        </authorList>
    </citation>
    <scope>NUCLEOTIDE SEQUENCE</scope>
    <source>
        <strain evidence="1">WB101</strain>
    </source>
</reference>
<dbReference type="Proteomes" id="UP001165366">
    <property type="component" value="Unassembled WGS sequence"/>
</dbReference>
<proteinExistence type="predicted"/>
<sequence>MKSKRIAILLHENDEKPMLKSSLISKMAICWENDGHEVFYLYGTDQFVPADLIFMHIDHTVVPDSYFEFAQQYPRVINGDVKDIRKSTLNNDLLHLTKDWDGPVIVKSDYNCAGIPERLRNGALGKIEKKMLSMFNSLNVDLHHPKFRSSLDYQVFDHLEDVPKILFYYPSVVVQKFIPEMENEQYCVRTVSFLGDNMTPKRLKGPNPIVKGETASAIEYDIETHPEILSKIKELKFDYGKFDYVVVDGKPILLDINKTVGVSPNLVSNHGIDKTYRHHADGIYQFLS</sequence>
<reference evidence="1" key="1">
    <citation type="submission" date="2022-01" db="EMBL/GenBank/DDBJ databases">
        <authorList>
            <person name="Wang Y."/>
        </authorList>
    </citation>
    <scope>NUCLEOTIDE SEQUENCE</scope>
    <source>
        <strain evidence="1">WB101</strain>
    </source>
</reference>
<dbReference type="SUPFAM" id="SSF56059">
    <property type="entry name" value="Glutathione synthetase ATP-binding domain-like"/>
    <property type="match status" value="1"/>
</dbReference>
<keyword evidence="2" id="KW-1185">Reference proteome</keyword>